<evidence type="ECO:0000256" key="5">
    <source>
        <dbReference type="ARBA" id="ARBA00022989"/>
    </source>
</evidence>
<dbReference type="GO" id="GO:0007229">
    <property type="term" value="P:integrin-mediated signaling pathway"/>
    <property type="evidence" value="ECO:0007669"/>
    <property type="project" value="UniProtKB-KW"/>
</dbReference>
<dbReference type="PANTHER" id="PTHR13412">
    <property type="entry name" value="T-CELL IMMUNOMODULATORY PROTEIN HOMOLOG"/>
    <property type="match status" value="1"/>
</dbReference>
<evidence type="ECO:0000256" key="9">
    <source>
        <dbReference type="SAM" id="Phobius"/>
    </source>
</evidence>
<organism evidence="11 12">
    <name type="scientific">Babesia gibsoni</name>
    <dbReference type="NCBI Taxonomy" id="33632"/>
    <lineage>
        <taxon>Eukaryota</taxon>
        <taxon>Sar</taxon>
        <taxon>Alveolata</taxon>
        <taxon>Apicomplexa</taxon>
        <taxon>Aconoidasida</taxon>
        <taxon>Piroplasmida</taxon>
        <taxon>Babesiidae</taxon>
        <taxon>Babesia</taxon>
    </lineage>
</organism>
<dbReference type="InterPro" id="IPR057089">
    <property type="entry name" value="C2_TIP"/>
</dbReference>
<evidence type="ECO:0000259" key="10">
    <source>
        <dbReference type="Pfam" id="PF23122"/>
    </source>
</evidence>
<dbReference type="GO" id="GO:0005886">
    <property type="term" value="C:plasma membrane"/>
    <property type="evidence" value="ECO:0007669"/>
    <property type="project" value="TreeGrafter"/>
</dbReference>
<sequence length="742" mass="82967">MAPIWNREVGLPRKLVVTALVTLAVVHAYELKVTPHKFAYKGHITDFGDYDSDGSMDALTYEVKGNKSNVYIFPLSSTLEERKPLTMIEVDGRVVGAIGADLNKDNALDVMVVLEESAGKYHLMAFYQNLETRELEKCWSSKEYVDPSSVEEKESVFRDDDNDGEYDHINKEGEDKDGDDNNGTDDEKDNDDGDKEGEKKDDNGDTDTDKNSDRDSTDENKSESIQEEHVSENQSSDKRVGRDGGYGFTSIYPLALDINGDGNVDFLCQTEDKKLFVWANNGGALYPFLIKDIPFCQFVGEIEGYIPSPHSSAFVDMDGDCRADLVLMLQHDDKRYLQIWQADTDGTKMTFTRDPKNDIELPPNHSQVSFLDINGDGTTDIAVPYCIVVNTSDGTCTSGNNVAITLNKQKPFCANIWKRHDSSECRKATELCTRSYFKLEPLWPVPPLNASLPSGFNFLGNKETPITVAFGDLNNNGFPDLMVLAKNAETSQAVVVVYRNAESKDLSSIHSRTFEEPLYIEIEGGENFVHRVSTVDLFEDGITEIAVFSSDNSSESNSVARFYKEVTLSTGLFMKTMVKGVLEAETQSSMKAFSAGYNVNGPTFKITVIDIYGTKSPRCSTIRAQSAHSPLLTPYAMFGLGRTNNYVEEFHLGMPSRSSNYSNMWISIIPNCSVMAIPFRLFFPNEWTVKLSLSPSKDIFKILITMLTCLVCLGMIIVGFDLKERREDSEQEKGFRQKFIIN</sequence>
<keyword evidence="5 9" id="KW-1133">Transmembrane helix</keyword>
<reference evidence="11" key="1">
    <citation type="submission" date="2023-08" db="EMBL/GenBank/DDBJ databases">
        <title>Draft sequence of the Babesia gibsoni genome.</title>
        <authorList>
            <person name="Yamagishi J.Y."/>
            <person name="Xuan X.X."/>
        </authorList>
    </citation>
    <scope>NUCLEOTIDE SEQUENCE</scope>
    <source>
        <strain evidence="11">Azabu</strain>
    </source>
</reference>
<dbReference type="InterPro" id="IPR024881">
    <property type="entry name" value="Tip"/>
</dbReference>
<keyword evidence="11" id="KW-0401">Integrin</keyword>
<evidence type="ECO:0000256" key="1">
    <source>
        <dbReference type="ARBA" id="ARBA00004479"/>
    </source>
</evidence>
<name>A0AAD8PDP0_BABGI</name>
<dbReference type="InterPro" id="IPR013517">
    <property type="entry name" value="FG-GAP"/>
</dbReference>
<evidence type="ECO:0000256" key="7">
    <source>
        <dbReference type="ARBA" id="ARBA00023180"/>
    </source>
</evidence>
<dbReference type="Pfam" id="PF13517">
    <property type="entry name" value="FG-GAP_3"/>
    <property type="match status" value="1"/>
</dbReference>
<feature type="compositionally biased region" description="Basic and acidic residues" evidence="8">
    <location>
        <begin position="143"/>
        <end position="174"/>
    </location>
</feature>
<comment type="similarity">
    <text evidence="2">Belongs to the TIP family.</text>
</comment>
<dbReference type="SUPFAM" id="SSF69318">
    <property type="entry name" value="Integrin alpha N-terminal domain"/>
    <property type="match status" value="1"/>
</dbReference>
<evidence type="ECO:0000313" key="12">
    <source>
        <dbReference type="Proteomes" id="UP001230268"/>
    </source>
</evidence>
<evidence type="ECO:0000313" key="11">
    <source>
        <dbReference type="EMBL" id="KAK1443613.1"/>
    </source>
</evidence>
<gene>
    <name evidence="11" type="ORF">BgAZ_204890</name>
</gene>
<keyword evidence="7" id="KW-0325">Glycoprotein</keyword>
<keyword evidence="12" id="KW-1185">Reference proteome</keyword>
<feature type="compositionally biased region" description="Acidic residues" evidence="8">
    <location>
        <begin position="175"/>
        <end position="195"/>
    </location>
</feature>
<keyword evidence="4" id="KW-0732">Signal</keyword>
<evidence type="ECO:0000256" key="6">
    <source>
        <dbReference type="ARBA" id="ARBA00023136"/>
    </source>
</evidence>
<feature type="compositionally biased region" description="Basic and acidic residues" evidence="8">
    <location>
        <begin position="196"/>
        <end position="242"/>
    </location>
</feature>
<dbReference type="InterPro" id="IPR028994">
    <property type="entry name" value="Integrin_alpha_N"/>
</dbReference>
<comment type="subcellular location">
    <subcellularLocation>
        <location evidence="1">Membrane</location>
        <topology evidence="1">Single-pass type I membrane protein</topology>
    </subcellularLocation>
</comment>
<evidence type="ECO:0000256" key="4">
    <source>
        <dbReference type="ARBA" id="ARBA00022729"/>
    </source>
</evidence>
<dbReference type="Gene3D" id="2.130.10.130">
    <property type="entry name" value="Integrin alpha, N-terminal"/>
    <property type="match status" value="2"/>
</dbReference>
<dbReference type="PANTHER" id="PTHR13412:SF0">
    <property type="entry name" value="T-CELL IMMUNOMODULATORY PROTEIN"/>
    <property type="match status" value="1"/>
</dbReference>
<dbReference type="EMBL" id="JAVEPI010000002">
    <property type="protein sequence ID" value="KAK1443613.1"/>
    <property type="molecule type" value="Genomic_DNA"/>
</dbReference>
<accession>A0AAD8PDP0</accession>
<protein>
    <submittedName>
        <fullName evidence="11">Integrin alpha N-terminal domain containing protein</fullName>
    </submittedName>
</protein>
<feature type="transmembrane region" description="Helical" evidence="9">
    <location>
        <begin position="699"/>
        <end position="720"/>
    </location>
</feature>
<feature type="region of interest" description="Disordered" evidence="8">
    <location>
        <begin position="143"/>
        <end position="242"/>
    </location>
</feature>
<evidence type="ECO:0000256" key="8">
    <source>
        <dbReference type="SAM" id="MobiDB-lite"/>
    </source>
</evidence>
<dbReference type="Pfam" id="PF23122">
    <property type="entry name" value="C2_ITFG1"/>
    <property type="match status" value="1"/>
</dbReference>
<proteinExistence type="inferred from homology"/>
<keyword evidence="3 9" id="KW-0812">Transmembrane</keyword>
<feature type="domain" description="T-cell immunomodulatory protein TIP C2" evidence="10">
    <location>
        <begin position="595"/>
        <end position="691"/>
    </location>
</feature>
<evidence type="ECO:0000256" key="2">
    <source>
        <dbReference type="ARBA" id="ARBA00006496"/>
    </source>
</evidence>
<keyword evidence="6 9" id="KW-0472">Membrane</keyword>
<dbReference type="Proteomes" id="UP001230268">
    <property type="component" value="Unassembled WGS sequence"/>
</dbReference>
<comment type="caution">
    <text evidence="11">The sequence shown here is derived from an EMBL/GenBank/DDBJ whole genome shotgun (WGS) entry which is preliminary data.</text>
</comment>
<evidence type="ECO:0000256" key="3">
    <source>
        <dbReference type="ARBA" id="ARBA00022692"/>
    </source>
</evidence>
<dbReference type="AlphaFoldDB" id="A0AAD8PDP0"/>